<organism evidence="2 3">
    <name type="scientific">Polyplax serrata</name>
    <name type="common">Common mouse louse</name>
    <dbReference type="NCBI Taxonomy" id="468196"/>
    <lineage>
        <taxon>Eukaryota</taxon>
        <taxon>Metazoa</taxon>
        <taxon>Ecdysozoa</taxon>
        <taxon>Arthropoda</taxon>
        <taxon>Hexapoda</taxon>
        <taxon>Insecta</taxon>
        <taxon>Pterygota</taxon>
        <taxon>Neoptera</taxon>
        <taxon>Paraneoptera</taxon>
        <taxon>Psocodea</taxon>
        <taxon>Troctomorpha</taxon>
        <taxon>Phthiraptera</taxon>
        <taxon>Anoplura</taxon>
        <taxon>Polyplacidae</taxon>
        <taxon>Polyplax</taxon>
    </lineage>
</organism>
<proteinExistence type="predicted"/>
<protein>
    <submittedName>
        <fullName evidence="2">Uncharacterized protein</fullName>
    </submittedName>
</protein>
<feature type="compositionally biased region" description="Basic and acidic residues" evidence="1">
    <location>
        <begin position="109"/>
        <end position="150"/>
    </location>
</feature>
<evidence type="ECO:0000313" key="2">
    <source>
        <dbReference type="EMBL" id="KAK6634188.1"/>
    </source>
</evidence>
<accession>A0ABR1B5L3</accession>
<evidence type="ECO:0000313" key="3">
    <source>
        <dbReference type="Proteomes" id="UP001359485"/>
    </source>
</evidence>
<feature type="region of interest" description="Disordered" evidence="1">
    <location>
        <begin position="31"/>
        <end position="187"/>
    </location>
</feature>
<feature type="compositionally biased region" description="Basic and acidic residues" evidence="1">
    <location>
        <begin position="75"/>
        <end position="99"/>
    </location>
</feature>
<reference evidence="2 3" key="1">
    <citation type="submission" date="2023-09" db="EMBL/GenBank/DDBJ databases">
        <title>Genomes of two closely related lineages of the louse Polyplax serrata with different host specificities.</title>
        <authorList>
            <person name="Martinu J."/>
            <person name="Tarabai H."/>
            <person name="Stefka J."/>
            <person name="Hypsa V."/>
        </authorList>
    </citation>
    <scope>NUCLEOTIDE SEQUENCE [LARGE SCALE GENOMIC DNA]</scope>
    <source>
        <strain evidence="2">98ZLc_SE</strain>
    </source>
</reference>
<evidence type="ECO:0000256" key="1">
    <source>
        <dbReference type="SAM" id="MobiDB-lite"/>
    </source>
</evidence>
<keyword evidence="3" id="KW-1185">Reference proteome</keyword>
<comment type="caution">
    <text evidence="2">The sequence shown here is derived from an EMBL/GenBank/DDBJ whole genome shotgun (WGS) entry which is preliminary data.</text>
</comment>
<dbReference type="Proteomes" id="UP001359485">
    <property type="component" value="Unassembled WGS sequence"/>
</dbReference>
<feature type="compositionally biased region" description="Basic and acidic residues" evidence="1">
    <location>
        <begin position="44"/>
        <end position="57"/>
    </location>
</feature>
<sequence>MFSHFFLVEDKAYSSGVPADSFFRGLQYHAGKGKRFGPSIKTKSQQDKQADTWENNRKFNVRNRGTARGSGGGGKGREGKGKEGKEEEANGRTGERVRPDAGSLKKRRPLETGKAKRKDRRGDSGTGTRERAEKTEHGETHGGDETTGDGRRRRNRREEEEADDGEGESRERWQVARGHRRGGTGKLMLLRDSKISLISV</sequence>
<dbReference type="EMBL" id="JAWJWF010000004">
    <property type="protein sequence ID" value="KAK6634188.1"/>
    <property type="molecule type" value="Genomic_DNA"/>
</dbReference>
<name>A0ABR1B5L3_POLSC</name>
<gene>
    <name evidence="2" type="ORF">RUM44_004796</name>
</gene>